<proteinExistence type="predicted"/>
<dbReference type="AlphaFoldDB" id="A0A7S4SIQ5"/>
<sequence length="1125" mass="125650">MINAANVNNDTKVLTFNWEALPVTPSEEQVKVFVILNNSMDLSLGGRSGDGIQRNELIGSSTSFTVDTNSAKKHSISMRLRRARRLGVTANSTDPLATNPLEGSFINFLDSTFSLLYAMTDHLHKLPETMLLDAADNAADIFFKTILKENMSKNLEALRYVMQLDAFKLSSDTNTSLVDVAYAFQWTLSALMQNQSSIVYDILVKSAYDETDGKFEEELIKADIQRVMDMNIFETADIFSALPSYSVINADAFLADGNIFASAMPVRYELQPNDVFTTTYFGNVVDLVVESVTSNKLILHKKDGANSYLVQWANGPGTDNITKLLWGETVGNFLFSHFFFHGKLTWEFSLRFQDAHTLVTETGVTLKRTLQYVAPVPPQPQKQVADIRTGQELYSDLWLGTAKVTAASDTYIEIIAQGETVEQRMSWTISGESDVRNFLYGKNVTLAMTSPVESKTYVIKAIDSFKYMVKDDTSEFHISQKGNISIQVGDEFAASFWTGTAIVVEKSDTCFRLSGVSVDQNEKTVALICSSKENIQRFLSGGTVPVKYELVDSLDAGSNFTSDYQMAAVDNETIRLIASDGIATTIKRAILETNPDNIDFAEALNELNSDNMNSLMDEADALTAELDALPMPMFSSTGEQATEELVSTMQNNFLSMLEESYSGCEKTLSLLTTSQDLMSSLSQPIVALQSIEESVSNLERTGRRFTKFVKLVVPIILKMGSRCPLWPIKAFCTLVQNPCKAIIKLLDKGMTAIRSAKSRVATVLNRRRLNNMNNKINDTVDKVDLPSGAIGQFQELISILIGLAKSGILPLDLVNEFATSTRVKGFFSTLSSNLEKMEGTMQVLSNEVNNVSPFISRMETMVRSIDSKVRFFTPVDKLFRKLEPYANEAIRILSQSLPWWLRYTIAAAMFLVEKASNFLMNPFKPTIIGIFNRLNPMNAIDFNRFDVIAQKIPGDSEINSSLQVVVNYQSSAAFVNIRESFIDFVAMIQRGMYEIVSSLLEQGSNSIDLFEELVGRTSPAWNSMEELLRIMQVEVPESTLGDVLSKIKRESIDSSKAKCDSYLKRSSATYEDSFTSTLNLKTNYELIHCDPSQEQVSERFCKCALLFHFEIVYQKCVKTHTDFLF</sequence>
<protein>
    <submittedName>
        <fullName evidence="1">Uncharacterized protein</fullName>
    </submittedName>
</protein>
<reference evidence="1" key="1">
    <citation type="submission" date="2021-01" db="EMBL/GenBank/DDBJ databases">
        <authorList>
            <person name="Corre E."/>
            <person name="Pelletier E."/>
            <person name="Niang G."/>
            <person name="Scheremetjew M."/>
            <person name="Finn R."/>
            <person name="Kale V."/>
            <person name="Holt S."/>
            <person name="Cochrane G."/>
            <person name="Meng A."/>
            <person name="Brown T."/>
            <person name="Cohen L."/>
        </authorList>
    </citation>
    <scope>NUCLEOTIDE SEQUENCE</scope>
    <source>
        <strain evidence="1">GSO104</strain>
    </source>
</reference>
<organism evidence="1">
    <name type="scientific">Ditylum brightwellii</name>
    <dbReference type="NCBI Taxonomy" id="49249"/>
    <lineage>
        <taxon>Eukaryota</taxon>
        <taxon>Sar</taxon>
        <taxon>Stramenopiles</taxon>
        <taxon>Ochrophyta</taxon>
        <taxon>Bacillariophyta</taxon>
        <taxon>Mediophyceae</taxon>
        <taxon>Lithodesmiophycidae</taxon>
        <taxon>Lithodesmiales</taxon>
        <taxon>Lithodesmiaceae</taxon>
        <taxon>Ditylum</taxon>
    </lineage>
</organism>
<name>A0A7S4SIQ5_9STRA</name>
<dbReference type="EMBL" id="HBNS01046332">
    <property type="protein sequence ID" value="CAE4646763.1"/>
    <property type="molecule type" value="Transcribed_RNA"/>
</dbReference>
<gene>
    <name evidence="1" type="ORF">DBRI00130_LOCUS35824</name>
</gene>
<evidence type="ECO:0000313" key="1">
    <source>
        <dbReference type="EMBL" id="CAE4646763.1"/>
    </source>
</evidence>
<accession>A0A7S4SIQ5</accession>